<dbReference type="AlphaFoldDB" id="Q95JT4"/>
<name>Q95JT4_MACFA</name>
<protein>
    <submittedName>
        <fullName evidence="1">Uncharacterized protein</fullName>
    </submittedName>
</protein>
<organism evidence="1">
    <name type="scientific">Macaca fascicularis</name>
    <name type="common">Crab-eating macaque</name>
    <name type="synonym">Cynomolgus monkey</name>
    <dbReference type="NCBI Taxonomy" id="9541"/>
    <lineage>
        <taxon>Eukaryota</taxon>
        <taxon>Metazoa</taxon>
        <taxon>Chordata</taxon>
        <taxon>Craniata</taxon>
        <taxon>Vertebrata</taxon>
        <taxon>Euteleostomi</taxon>
        <taxon>Mammalia</taxon>
        <taxon>Eutheria</taxon>
        <taxon>Euarchontoglires</taxon>
        <taxon>Primates</taxon>
        <taxon>Haplorrhini</taxon>
        <taxon>Catarrhini</taxon>
        <taxon>Cercopithecidae</taxon>
        <taxon>Cercopithecinae</taxon>
        <taxon>Macaca</taxon>
    </lineage>
</organism>
<dbReference type="EMBL" id="AB070095">
    <property type="protein sequence ID" value="BAB63040.1"/>
    <property type="molecule type" value="mRNA"/>
</dbReference>
<accession>Q95JT4</accession>
<proteinExistence type="evidence at transcript level"/>
<reference evidence="1" key="1">
    <citation type="journal article" date="2002" name="BMC Genomics">
        <title>Cynomolgus monkey testicular cDNAs for discovery of novel human genes in the human genome sequence.</title>
        <authorList>
            <person name="Osada N."/>
            <person name="Hida M."/>
            <person name="Kusuda J."/>
            <person name="Tanuma R."/>
            <person name="Hirata M."/>
            <person name="Suto Y."/>
            <person name="Hirai M."/>
            <person name="Terao K."/>
            <person name="Sugano S."/>
            <person name="Hashimoto K."/>
        </authorList>
    </citation>
    <scope>NUCLEOTIDE SEQUENCE</scope>
    <source>
        <tissue evidence="1">Testis</tissue>
    </source>
</reference>
<evidence type="ECO:0000313" key="1">
    <source>
        <dbReference type="EMBL" id="BAB63040.1"/>
    </source>
</evidence>
<sequence>MDLRLTLLPCEPSGGLVSLPVPRPLCSAIVEVCLCRQTMLQHLLQLRGHAGDHQALCGVSRGCPWTTGGGVAVSSGVGTRSPLRLSPALHPRPHLGPDLLLCLQVPVPLHGAAGCHAP</sequence>